<keyword evidence="3" id="KW-1185">Reference proteome</keyword>
<dbReference type="InterPro" id="IPR035965">
    <property type="entry name" value="PAS-like_dom_sf"/>
</dbReference>
<dbReference type="OrthoDB" id="9812260at2"/>
<dbReference type="InterPro" id="IPR000014">
    <property type="entry name" value="PAS"/>
</dbReference>
<dbReference type="CDD" id="cd00130">
    <property type="entry name" value="PAS"/>
    <property type="match status" value="1"/>
</dbReference>
<dbReference type="Gene3D" id="3.30.450.20">
    <property type="entry name" value="PAS domain"/>
    <property type="match status" value="1"/>
</dbReference>
<dbReference type="SMART" id="SM00091">
    <property type="entry name" value="PAS"/>
    <property type="match status" value="1"/>
</dbReference>
<protein>
    <recommendedName>
        <fullName evidence="1">PAS domain-containing protein</fullName>
    </recommendedName>
</protein>
<feature type="domain" description="PAS" evidence="1">
    <location>
        <begin position="8"/>
        <end position="74"/>
    </location>
</feature>
<dbReference type="InterPro" id="IPR013656">
    <property type="entry name" value="PAS_4"/>
</dbReference>
<evidence type="ECO:0000313" key="2">
    <source>
        <dbReference type="EMBL" id="RUO55052.1"/>
    </source>
</evidence>
<dbReference type="SUPFAM" id="SSF55785">
    <property type="entry name" value="PYP-like sensor domain (PAS domain)"/>
    <property type="match status" value="1"/>
</dbReference>
<evidence type="ECO:0000259" key="1">
    <source>
        <dbReference type="SMART" id="SM00091"/>
    </source>
</evidence>
<name>A0A432Y288_9GAMM</name>
<dbReference type="EMBL" id="PIPV01000004">
    <property type="protein sequence ID" value="RUO55052.1"/>
    <property type="molecule type" value="Genomic_DNA"/>
</dbReference>
<accession>A0A432Y288</accession>
<dbReference type="AlphaFoldDB" id="A0A432Y288"/>
<dbReference type="RefSeq" id="WP_110574095.1">
    <property type="nucleotide sequence ID" value="NZ_PIPV01000004.1"/>
</dbReference>
<proteinExistence type="predicted"/>
<evidence type="ECO:0000313" key="3">
    <source>
        <dbReference type="Proteomes" id="UP000287330"/>
    </source>
</evidence>
<reference evidence="3" key="1">
    <citation type="journal article" date="2018" name="Front. Microbiol.">
        <title>Genome-Based Analysis Reveals the Taxonomy and Diversity of the Family Idiomarinaceae.</title>
        <authorList>
            <person name="Liu Y."/>
            <person name="Lai Q."/>
            <person name="Shao Z."/>
        </authorList>
    </citation>
    <scope>NUCLEOTIDE SEQUENCE [LARGE SCALE GENOMIC DNA]</scope>
    <source>
        <strain evidence="3">F23</strain>
    </source>
</reference>
<comment type="caution">
    <text evidence="2">The sequence shown here is derived from an EMBL/GenBank/DDBJ whole genome shotgun (WGS) entry which is preliminary data.</text>
</comment>
<sequence length="139" mass="16696">MSEMDELHAKLSLLGAIDMGIVVLDRDYRIQMWNEFMTNHSGLRPSQVRDKILFECCPEIDEHWFRQKVERVWNLDARVFITWEQRPYVFRFRHSRPLSGQQQWMQQNITLMPLHDTRGEIFQVGLILYDVSEQATRAE</sequence>
<organism evidence="2 3">
    <name type="scientific">Idiomarina fontislapidosi</name>
    <dbReference type="NCBI Taxonomy" id="263723"/>
    <lineage>
        <taxon>Bacteria</taxon>
        <taxon>Pseudomonadati</taxon>
        <taxon>Pseudomonadota</taxon>
        <taxon>Gammaproteobacteria</taxon>
        <taxon>Alteromonadales</taxon>
        <taxon>Idiomarinaceae</taxon>
        <taxon>Idiomarina</taxon>
    </lineage>
</organism>
<gene>
    <name evidence="2" type="ORF">CWE25_06625</name>
</gene>
<dbReference type="Pfam" id="PF08448">
    <property type="entry name" value="PAS_4"/>
    <property type="match status" value="1"/>
</dbReference>
<dbReference type="Proteomes" id="UP000287330">
    <property type="component" value="Unassembled WGS sequence"/>
</dbReference>